<dbReference type="Proteomes" id="UP000054564">
    <property type="component" value="Unassembled WGS sequence"/>
</dbReference>
<sequence length="1376" mass="153317">MTGFNFKPSVSRALCFVLLSVNELPGDLIRLGVVAVQPTPIEHTLSTGPSTIPDLDITRHEVPTPAQSFNTHNHHDEPPDANMRIQEESQPVGLMSPSGHELLKRPSLGESALAGSSDARLERNMASLPDAELRKVTVSPSVGTKNKNSDAIGSSITPDGKIGVSSAGVQGAGVASSGSETIGLPANVAAGVGTSKQIAQYRDSTPGEGPDNIPLTETLSVPVGSGGRDMLYLNHITPDSYDPNYYAGRSFPSSHYEPGEVHQGYPSASNQDYYHHHPVPRQSPSHYQLHYYDYWAPIPAYQLHRSLAYLPVPTDAAPPTNIPPAYEQSFTHAASLQPIHHNNFGESNRNPSTASGRVRNDFSVLGRLHNYKADLGSIPPRFRRGKNGVNQQARAASHPRAQDEVGRTSRFPAEEESEISSLKSFPAESTSTSSDGELSQAYEFPNESENISKHLSPELAHYSGTHDAPSSQQPDEISLAHPHASPHEAEDVFQGRSPSPKHISEPSKEKTKGKEKIIPTSPRLTNLESKGSMPETLHNPSQAFEATSSLPVERAKVPSNQPVPSSQISSSGLNEKPSTSKAKELKGSSKALDSADQYLMISKAKESASSTTGRSESVSAAGDSFDQGVKLGKVGTSEGRERVEPVSDKKTIPPPFVPENQRSNSFKLSAAKTPEVKSAAPRLYVPSSSKDDVTETRPNSKGRDGAREFSRLQQKNRFAILDDLDHTTAHVEQPRSDEPARAEKSPGAEEKSEAEKQLELEKQHAADERPLESKKSETGSMTSNEEMSGSERVTTASKITYNPRRFLESTRPYLESTSNLVSNVWGKVPSLRLPIPTLRFPRFSRKDLLQTVVNRSPSIPLGRPVLDFIVNSKSKFGHMVGRRIGYIKGDESVKPSSSYPEVPPPSLDPEPSKSPLGKPTEVIDVPSNRSLRKGKNFRPAKFMPKELMPNYLKDYLAENSGDKPQEVELLAILGKFLKADSIGSYTPVYLDNKDPDFTAMEAYIYQMHHSEKGGKQWKWLTERIGRFEGRRRWKALLRQYNQTRVLLAWSKLKDTIAKYPYLSRLDEVLRLSENWPTFYNARYTDHAWAKMITKAPSVALLLVEVMGEEELAYRLNNIFIMPRRVYPHNWLNTNDMKTVYQQGLDTSRIVVVGDFLQFGRDHMSLAGKVGIPSYRKVYFLFAAVWNGSGLTAWGTSAEKMWLLSDPERAELYHNRYGYLKYKWKYLKLSPEDFIQTVPEIKQELGLQKDLSKVWWNLSDVIEWREYHMDLLTMAQLGLKLKIPKSRDVQPDMVALHNHLENARNISKDKKQIMEQWFIDNAVSPYDEKPYNNGLNLVPPPSDVLTKLSDLRVYLSSSWKQKTWSPTDHPLFLTEFK</sequence>
<accession>A0A0L0W178</accession>
<evidence type="ECO:0000313" key="3">
    <source>
        <dbReference type="Proteomes" id="UP000054564"/>
    </source>
</evidence>
<feature type="compositionally biased region" description="Polar residues" evidence="1">
    <location>
        <begin position="538"/>
        <end position="550"/>
    </location>
</feature>
<dbReference type="EMBL" id="AJIL01000008">
    <property type="protein sequence ID" value="KNF05264.1"/>
    <property type="molecule type" value="Genomic_DNA"/>
</dbReference>
<proteinExistence type="predicted"/>
<feature type="compositionally biased region" description="Basic and acidic residues" evidence="1">
    <location>
        <begin position="723"/>
        <end position="777"/>
    </location>
</feature>
<evidence type="ECO:0000256" key="1">
    <source>
        <dbReference type="SAM" id="MobiDB-lite"/>
    </source>
</evidence>
<feature type="compositionally biased region" description="Basic and acidic residues" evidence="1">
    <location>
        <begin position="701"/>
        <end position="710"/>
    </location>
</feature>
<protein>
    <submittedName>
        <fullName evidence="2">Uncharacterized protein</fullName>
    </submittedName>
</protein>
<feature type="region of interest" description="Disordered" evidence="1">
    <location>
        <begin position="891"/>
        <end position="924"/>
    </location>
</feature>
<name>A0A0L0W178_9BASI</name>
<feature type="compositionally biased region" description="Basic and acidic residues" evidence="1">
    <location>
        <begin position="502"/>
        <end position="517"/>
    </location>
</feature>
<keyword evidence="3" id="KW-1185">Reference proteome</keyword>
<organism evidence="2 3">
    <name type="scientific">Puccinia striiformis f. sp. tritici PST-78</name>
    <dbReference type="NCBI Taxonomy" id="1165861"/>
    <lineage>
        <taxon>Eukaryota</taxon>
        <taxon>Fungi</taxon>
        <taxon>Dikarya</taxon>
        <taxon>Basidiomycota</taxon>
        <taxon>Pucciniomycotina</taxon>
        <taxon>Pucciniomycetes</taxon>
        <taxon>Pucciniales</taxon>
        <taxon>Pucciniaceae</taxon>
        <taxon>Puccinia</taxon>
    </lineage>
</organism>
<feature type="compositionally biased region" description="Basic and acidic residues" evidence="1">
    <location>
        <begin position="638"/>
        <end position="651"/>
    </location>
</feature>
<reference evidence="3" key="1">
    <citation type="submission" date="2014-03" db="EMBL/GenBank/DDBJ databases">
        <title>The Genome Sequence of Puccinia striiformis f. sp. tritici PST-78.</title>
        <authorList>
            <consortium name="The Broad Institute Genome Sequencing Platform"/>
            <person name="Cuomo C."/>
            <person name="Hulbert S."/>
            <person name="Chen X."/>
            <person name="Walker B."/>
            <person name="Young S.K."/>
            <person name="Zeng Q."/>
            <person name="Gargeya S."/>
            <person name="Fitzgerald M."/>
            <person name="Haas B."/>
            <person name="Abouelleil A."/>
            <person name="Alvarado L."/>
            <person name="Arachchi H.M."/>
            <person name="Berlin A.M."/>
            <person name="Chapman S.B."/>
            <person name="Goldberg J."/>
            <person name="Griggs A."/>
            <person name="Gujja S."/>
            <person name="Hansen M."/>
            <person name="Howarth C."/>
            <person name="Imamovic A."/>
            <person name="Larimer J."/>
            <person name="McCowan C."/>
            <person name="Montmayeur A."/>
            <person name="Murphy C."/>
            <person name="Neiman D."/>
            <person name="Pearson M."/>
            <person name="Priest M."/>
            <person name="Roberts A."/>
            <person name="Saif S."/>
            <person name="Shea T."/>
            <person name="Sisk P."/>
            <person name="Sykes S."/>
            <person name="Wortman J."/>
            <person name="Nusbaum C."/>
            <person name="Birren B."/>
        </authorList>
    </citation>
    <scope>NUCLEOTIDE SEQUENCE [LARGE SCALE GENOMIC DNA]</scope>
    <source>
        <strain evidence="3">race PST-78</strain>
    </source>
</reference>
<dbReference type="STRING" id="1165861.A0A0L0W178"/>
<evidence type="ECO:0000313" key="2">
    <source>
        <dbReference type="EMBL" id="KNF05264.1"/>
    </source>
</evidence>
<comment type="caution">
    <text evidence="2">The sequence shown here is derived from an EMBL/GenBank/DDBJ whole genome shotgun (WGS) entry which is preliminary data.</text>
</comment>
<feature type="compositionally biased region" description="Polar residues" evidence="1">
    <location>
        <begin position="419"/>
        <end position="437"/>
    </location>
</feature>
<feature type="compositionally biased region" description="Polar residues" evidence="1">
    <location>
        <begin position="607"/>
        <end position="618"/>
    </location>
</feature>
<dbReference type="OrthoDB" id="2498898at2759"/>
<feature type="compositionally biased region" description="Polar residues" evidence="1">
    <location>
        <begin position="778"/>
        <end position="796"/>
    </location>
</feature>
<feature type="compositionally biased region" description="Polar residues" evidence="1">
    <location>
        <begin position="558"/>
        <end position="580"/>
    </location>
</feature>
<feature type="region of interest" description="Disordered" evidence="1">
    <location>
        <begin position="375"/>
        <end position="439"/>
    </location>
</feature>
<gene>
    <name evidence="2" type="ORF">PSTG_01478</name>
</gene>
<feature type="region of interest" description="Disordered" evidence="1">
    <location>
        <begin position="458"/>
        <end position="796"/>
    </location>
</feature>